<dbReference type="WBParaSite" id="SCUD_0001543201-mRNA-1">
    <property type="protein sequence ID" value="SCUD_0001543201-mRNA-1"/>
    <property type="gene ID" value="SCUD_0001543201"/>
</dbReference>
<gene>
    <name evidence="1" type="ORF">SCUD_LOCUS15429</name>
</gene>
<reference evidence="1 2" key="2">
    <citation type="submission" date="2018-11" db="EMBL/GenBank/DDBJ databases">
        <authorList>
            <consortium name="Pathogen Informatics"/>
        </authorList>
    </citation>
    <scope>NUCLEOTIDE SEQUENCE [LARGE SCALE GENOMIC DNA]</scope>
    <source>
        <strain evidence="1">Dakar</strain>
        <strain evidence="2">Dakar, Senegal</strain>
    </source>
</reference>
<protein>
    <submittedName>
        <fullName evidence="3">Gag-pol polyprotein</fullName>
    </submittedName>
</protein>
<dbReference type="AlphaFoldDB" id="A0A183KK68"/>
<name>A0A183KK68_9TREM</name>
<sequence>MKLKLRKHWTTGETALKSFSTAFLRDTDKLNEFKIALNNRSQALQDLLKDVTMENWEGIKEVLTSTCEEVLGRKKHHDEEWISMETLDEIQGRKNKKTAINSRTRTENVKAQVECTEANEQVKRSIIADKKKYMEDLATTARKAARKGNLKQ</sequence>
<evidence type="ECO:0000313" key="1">
    <source>
        <dbReference type="EMBL" id="VDP59225.1"/>
    </source>
</evidence>
<proteinExistence type="predicted"/>
<dbReference type="Proteomes" id="UP000279833">
    <property type="component" value="Unassembled WGS sequence"/>
</dbReference>
<reference evidence="3" key="1">
    <citation type="submission" date="2016-06" db="UniProtKB">
        <authorList>
            <consortium name="WormBaseParasite"/>
        </authorList>
    </citation>
    <scope>IDENTIFICATION</scope>
</reference>
<evidence type="ECO:0000313" key="3">
    <source>
        <dbReference type="WBParaSite" id="SCUD_0001543201-mRNA-1"/>
    </source>
</evidence>
<evidence type="ECO:0000313" key="2">
    <source>
        <dbReference type="Proteomes" id="UP000279833"/>
    </source>
</evidence>
<dbReference type="EMBL" id="UZAK01037615">
    <property type="protein sequence ID" value="VDP59225.1"/>
    <property type="molecule type" value="Genomic_DNA"/>
</dbReference>
<keyword evidence="2" id="KW-1185">Reference proteome</keyword>
<accession>A0A183KK68</accession>
<organism evidence="3">
    <name type="scientific">Schistosoma curassoni</name>
    <dbReference type="NCBI Taxonomy" id="6186"/>
    <lineage>
        <taxon>Eukaryota</taxon>
        <taxon>Metazoa</taxon>
        <taxon>Spiralia</taxon>
        <taxon>Lophotrochozoa</taxon>
        <taxon>Platyhelminthes</taxon>
        <taxon>Trematoda</taxon>
        <taxon>Digenea</taxon>
        <taxon>Strigeidida</taxon>
        <taxon>Schistosomatoidea</taxon>
        <taxon>Schistosomatidae</taxon>
        <taxon>Schistosoma</taxon>
    </lineage>
</organism>